<keyword evidence="1" id="KW-0805">Transcription regulation</keyword>
<keyword evidence="2 4" id="KW-0238">DNA-binding</keyword>
<evidence type="ECO:0000259" key="5">
    <source>
        <dbReference type="PROSITE" id="PS50977"/>
    </source>
</evidence>
<dbReference type="EMBL" id="AP027732">
    <property type="protein sequence ID" value="BDZ49358.1"/>
    <property type="molecule type" value="Genomic_DNA"/>
</dbReference>
<reference evidence="7" key="1">
    <citation type="journal article" date="2019" name="Int. J. Syst. Evol. Microbiol.">
        <title>The Global Catalogue of Microorganisms (GCM) 10K type strain sequencing project: providing services to taxonomists for standard genome sequencing and annotation.</title>
        <authorList>
            <consortium name="The Broad Institute Genomics Platform"/>
            <consortium name="The Broad Institute Genome Sequencing Center for Infectious Disease"/>
            <person name="Wu L."/>
            <person name="Ma J."/>
        </authorList>
    </citation>
    <scope>NUCLEOTIDE SEQUENCE [LARGE SCALE GENOMIC DNA]</scope>
    <source>
        <strain evidence="7">NBRC 108728</strain>
    </source>
</reference>
<dbReference type="PANTHER" id="PTHR30055">
    <property type="entry name" value="HTH-TYPE TRANSCRIPTIONAL REGULATOR RUTR"/>
    <property type="match status" value="1"/>
</dbReference>
<dbReference type="Gene3D" id="1.10.357.10">
    <property type="entry name" value="Tetracycline Repressor, domain 2"/>
    <property type="match status" value="1"/>
</dbReference>
<dbReference type="PROSITE" id="PS50977">
    <property type="entry name" value="HTH_TETR_2"/>
    <property type="match status" value="1"/>
</dbReference>
<dbReference type="InterPro" id="IPR050109">
    <property type="entry name" value="HTH-type_TetR-like_transc_reg"/>
</dbReference>
<dbReference type="InterPro" id="IPR001647">
    <property type="entry name" value="HTH_TetR"/>
</dbReference>
<protein>
    <submittedName>
        <fullName evidence="6">TetR family transcriptional regulator</fullName>
    </submittedName>
</protein>
<organism evidence="6 7">
    <name type="scientific">Frondihabitans sucicola</name>
    <dbReference type="NCBI Taxonomy" id="1268041"/>
    <lineage>
        <taxon>Bacteria</taxon>
        <taxon>Bacillati</taxon>
        <taxon>Actinomycetota</taxon>
        <taxon>Actinomycetes</taxon>
        <taxon>Micrococcales</taxon>
        <taxon>Microbacteriaceae</taxon>
        <taxon>Frondihabitans</taxon>
    </lineage>
</organism>
<dbReference type="SUPFAM" id="SSF46689">
    <property type="entry name" value="Homeodomain-like"/>
    <property type="match status" value="1"/>
</dbReference>
<dbReference type="InterPro" id="IPR009057">
    <property type="entry name" value="Homeodomain-like_sf"/>
</dbReference>
<evidence type="ECO:0000256" key="1">
    <source>
        <dbReference type="ARBA" id="ARBA00023015"/>
    </source>
</evidence>
<dbReference type="Pfam" id="PF02909">
    <property type="entry name" value="TetR_C_1"/>
    <property type="match status" value="1"/>
</dbReference>
<evidence type="ECO:0000313" key="6">
    <source>
        <dbReference type="EMBL" id="BDZ49358.1"/>
    </source>
</evidence>
<dbReference type="InterPro" id="IPR036271">
    <property type="entry name" value="Tet_transcr_reg_TetR-rel_C_sf"/>
</dbReference>
<evidence type="ECO:0000256" key="2">
    <source>
        <dbReference type="ARBA" id="ARBA00023125"/>
    </source>
</evidence>
<evidence type="ECO:0000256" key="4">
    <source>
        <dbReference type="PROSITE-ProRule" id="PRU00335"/>
    </source>
</evidence>
<dbReference type="InterPro" id="IPR004111">
    <property type="entry name" value="Repressor_TetR_C"/>
</dbReference>
<evidence type="ECO:0000256" key="3">
    <source>
        <dbReference type="ARBA" id="ARBA00023163"/>
    </source>
</evidence>
<gene>
    <name evidence="6" type="ORF">GCM10025867_15990</name>
</gene>
<accession>A0ABN6Y0W6</accession>
<feature type="DNA-binding region" description="H-T-H motif" evidence="4">
    <location>
        <begin position="51"/>
        <end position="70"/>
    </location>
</feature>
<name>A0ABN6Y0W6_9MICO</name>
<feature type="domain" description="HTH tetR-type" evidence="5">
    <location>
        <begin position="28"/>
        <end position="88"/>
    </location>
</feature>
<dbReference type="Proteomes" id="UP001321486">
    <property type="component" value="Chromosome"/>
</dbReference>
<proteinExistence type="predicted"/>
<dbReference type="SUPFAM" id="SSF48498">
    <property type="entry name" value="Tetracyclin repressor-like, C-terminal domain"/>
    <property type="match status" value="1"/>
</dbReference>
<keyword evidence="3" id="KW-0804">Transcription</keyword>
<dbReference type="PANTHER" id="PTHR30055:SF151">
    <property type="entry name" value="TRANSCRIPTIONAL REGULATORY PROTEIN"/>
    <property type="match status" value="1"/>
</dbReference>
<evidence type="ECO:0000313" key="7">
    <source>
        <dbReference type="Proteomes" id="UP001321486"/>
    </source>
</evidence>
<keyword evidence="7" id="KW-1185">Reference proteome</keyword>
<dbReference type="Pfam" id="PF00440">
    <property type="entry name" value="TetR_N"/>
    <property type="match status" value="1"/>
</dbReference>
<sequence>MFVTNMFVTLACMASPTRSRRERPAKPPLSRDWIIAATIEIMRSEGLEKATMRRVAQALDTGPASLYVYVANTAALHTAVLDDLLGSVEPASEGDWQSRLEALLTDFGRVLFAYPGLARSALVLRPTGPNAILLYDRLLGLLLEGRIEPARAAWGVDLLLQYVTANAAEHSAPAPSDVDTAASDAAEWDDLTRALRTASPEMAPHVAAHAEAILGGTPEQRVDWALRALVAGIATTALPDSRS</sequence>